<sequence>MGLMPYEASLAPAQPVYPPGLPKSYHVLLRENTALCDCISNNIAPDRCVQARLNLAPNGIRPIFG</sequence>
<protein>
    <submittedName>
        <fullName evidence="1">Uncharacterized protein</fullName>
    </submittedName>
</protein>
<reference evidence="1" key="1">
    <citation type="journal article" date="2019" name="bioRxiv">
        <title>The Genome of the Zebra Mussel, Dreissena polymorpha: A Resource for Invasive Species Research.</title>
        <authorList>
            <person name="McCartney M.A."/>
            <person name="Auch B."/>
            <person name="Kono T."/>
            <person name="Mallez S."/>
            <person name="Zhang Y."/>
            <person name="Obille A."/>
            <person name="Becker A."/>
            <person name="Abrahante J.E."/>
            <person name="Garbe J."/>
            <person name="Badalamenti J.P."/>
            <person name="Herman A."/>
            <person name="Mangelson H."/>
            <person name="Liachko I."/>
            <person name="Sullivan S."/>
            <person name="Sone E.D."/>
            <person name="Koren S."/>
            <person name="Silverstein K.A.T."/>
            <person name="Beckman K.B."/>
            <person name="Gohl D.M."/>
        </authorList>
    </citation>
    <scope>NUCLEOTIDE SEQUENCE</scope>
    <source>
        <strain evidence="1">Duluth1</strain>
        <tissue evidence="1">Whole animal</tissue>
    </source>
</reference>
<gene>
    <name evidence="1" type="ORF">DPMN_179864</name>
</gene>
<name>A0A9D4EDM0_DREPO</name>
<evidence type="ECO:0000313" key="1">
    <source>
        <dbReference type="EMBL" id="KAH3778407.1"/>
    </source>
</evidence>
<reference evidence="1" key="2">
    <citation type="submission" date="2020-11" db="EMBL/GenBank/DDBJ databases">
        <authorList>
            <person name="McCartney M.A."/>
            <person name="Auch B."/>
            <person name="Kono T."/>
            <person name="Mallez S."/>
            <person name="Becker A."/>
            <person name="Gohl D.M."/>
            <person name="Silverstein K.A.T."/>
            <person name="Koren S."/>
            <person name="Bechman K.B."/>
            <person name="Herman A."/>
            <person name="Abrahante J.E."/>
            <person name="Garbe J."/>
        </authorList>
    </citation>
    <scope>NUCLEOTIDE SEQUENCE</scope>
    <source>
        <strain evidence="1">Duluth1</strain>
        <tissue evidence="1">Whole animal</tissue>
    </source>
</reference>
<dbReference type="Proteomes" id="UP000828390">
    <property type="component" value="Unassembled WGS sequence"/>
</dbReference>
<organism evidence="1 2">
    <name type="scientific">Dreissena polymorpha</name>
    <name type="common">Zebra mussel</name>
    <name type="synonym">Mytilus polymorpha</name>
    <dbReference type="NCBI Taxonomy" id="45954"/>
    <lineage>
        <taxon>Eukaryota</taxon>
        <taxon>Metazoa</taxon>
        <taxon>Spiralia</taxon>
        <taxon>Lophotrochozoa</taxon>
        <taxon>Mollusca</taxon>
        <taxon>Bivalvia</taxon>
        <taxon>Autobranchia</taxon>
        <taxon>Heteroconchia</taxon>
        <taxon>Euheterodonta</taxon>
        <taxon>Imparidentia</taxon>
        <taxon>Neoheterodontei</taxon>
        <taxon>Myida</taxon>
        <taxon>Dreissenoidea</taxon>
        <taxon>Dreissenidae</taxon>
        <taxon>Dreissena</taxon>
    </lineage>
</organism>
<comment type="caution">
    <text evidence="1">The sequence shown here is derived from an EMBL/GenBank/DDBJ whole genome shotgun (WGS) entry which is preliminary data.</text>
</comment>
<dbReference type="EMBL" id="JAIWYP010000009">
    <property type="protein sequence ID" value="KAH3778407.1"/>
    <property type="molecule type" value="Genomic_DNA"/>
</dbReference>
<keyword evidence="2" id="KW-1185">Reference proteome</keyword>
<accession>A0A9D4EDM0</accession>
<dbReference type="AlphaFoldDB" id="A0A9D4EDM0"/>
<proteinExistence type="predicted"/>
<evidence type="ECO:0000313" key="2">
    <source>
        <dbReference type="Proteomes" id="UP000828390"/>
    </source>
</evidence>